<gene>
    <name evidence="10" type="primary">aac(6')</name>
    <name evidence="10" type="ORF">ACFOEO_08170</name>
</gene>
<dbReference type="GO" id="GO:0047663">
    <property type="term" value="F:aminoglycoside 6'-N-acetyltransferase activity"/>
    <property type="evidence" value="ECO:0007669"/>
    <property type="project" value="UniProtKB-EC"/>
</dbReference>
<comment type="caution">
    <text evidence="10">The sequence shown here is derived from an EMBL/GenBank/DDBJ whole genome shotgun (WGS) entry which is preliminary data.</text>
</comment>
<reference evidence="11" key="1">
    <citation type="journal article" date="2019" name="Int. J. Syst. Evol. Microbiol.">
        <title>The Global Catalogue of Microorganisms (GCM) 10K type strain sequencing project: providing services to taxonomists for standard genome sequencing and annotation.</title>
        <authorList>
            <consortium name="The Broad Institute Genomics Platform"/>
            <consortium name="The Broad Institute Genome Sequencing Center for Infectious Disease"/>
            <person name="Wu L."/>
            <person name="Ma J."/>
        </authorList>
    </citation>
    <scope>NUCLEOTIDE SEQUENCE [LARGE SCALE GENOMIC DNA]</scope>
    <source>
        <strain evidence="11">CCM 7756</strain>
    </source>
</reference>
<evidence type="ECO:0000256" key="5">
    <source>
        <dbReference type="ARBA" id="ARBA00023251"/>
    </source>
</evidence>
<name>A0ABV7N5Z3_9STAP</name>
<evidence type="ECO:0000256" key="1">
    <source>
        <dbReference type="ARBA" id="ARBA00011738"/>
    </source>
</evidence>
<sequence length="144" mass="16409">MIRHAQQEDVKALLALAIKLWPGHSDQELENDFKRYIQADNDSVFIAEISRTVVGFAHCSLRIDYVAGASNSPVAFLEGIYVEECHRCKGYARKLVEACEQWGREKGASDFGSDCLLDNETSIEMHHHLGFKEIERTISFHKRI</sequence>
<keyword evidence="4 10" id="KW-0808">Transferase</keyword>
<comment type="catalytic activity">
    <reaction evidence="8">
        <text>kanamycin B + acetyl-CoA = N(6')-acetylkanamycin B + CoA + H(+)</text>
        <dbReference type="Rhea" id="RHEA:16449"/>
        <dbReference type="ChEBI" id="CHEBI:15378"/>
        <dbReference type="ChEBI" id="CHEBI:57287"/>
        <dbReference type="ChEBI" id="CHEBI:57288"/>
        <dbReference type="ChEBI" id="CHEBI:58390"/>
        <dbReference type="ChEBI" id="CHEBI:58549"/>
        <dbReference type="EC" id="2.3.1.82"/>
    </reaction>
</comment>
<dbReference type="PIRSF" id="PIRSF000452">
    <property type="entry name" value="6-N-acetyltransf"/>
    <property type="match status" value="1"/>
</dbReference>
<evidence type="ECO:0000313" key="10">
    <source>
        <dbReference type="EMBL" id="MFC3388542.1"/>
    </source>
</evidence>
<dbReference type="InterPro" id="IPR016181">
    <property type="entry name" value="Acyl_CoA_acyltransferase"/>
</dbReference>
<evidence type="ECO:0000256" key="8">
    <source>
        <dbReference type="ARBA" id="ARBA00048923"/>
    </source>
</evidence>
<evidence type="ECO:0000256" key="3">
    <source>
        <dbReference type="ARBA" id="ARBA00017677"/>
    </source>
</evidence>
<dbReference type="PANTHER" id="PTHR43072">
    <property type="entry name" value="N-ACETYLTRANSFERASE"/>
    <property type="match status" value="1"/>
</dbReference>
<feature type="domain" description="N-acetyltransferase" evidence="9">
    <location>
        <begin position="1"/>
        <end position="144"/>
    </location>
</feature>
<proteinExistence type="predicted"/>
<dbReference type="Pfam" id="PF00583">
    <property type="entry name" value="Acetyltransf_1"/>
    <property type="match status" value="1"/>
</dbReference>
<dbReference type="Proteomes" id="UP001595637">
    <property type="component" value="Unassembled WGS sequence"/>
</dbReference>
<protein>
    <recommendedName>
        <fullName evidence="3">Aminoglycoside N(6')-acetyltransferase type 1</fullName>
        <ecNumber evidence="2">2.3.1.82</ecNumber>
    </recommendedName>
    <alternativeName>
        <fullName evidence="7">Aminoglycoside resistance protein</fullName>
    </alternativeName>
</protein>
<dbReference type="NCBIfam" id="NF043067">
    <property type="entry name" value="AAC_6p_group_E"/>
    <property type="match status" value="1"/>
</dbReference>
<dbReference type="InterPro" id="IPR024170">
    <property type="entry name" value="Aminoglycoside_N6-AcTrfrase"/>
</dbReference>
<dbReference type="PROSITE" id="PS51186">
    <property type="entry name" value="GNAT"/>
    <property type="match status" value="1"/>
</dbReference>
<dbReference type="EC" id="2.3.1.82" evidence="2"/>
<keyword evidence="5" id="KW-0046">Antibiotic resistance</keyword>
<evidence type="ECO:0000256" key="4">
    <source>
        <dbReference type="ARBA" id="ARBA00022679"/>
    </source>
</evidence>
<keyword evidence="11" id="KW-1185">Reference proteome</keyword>
<comment type="subunit">
    <text evidence="1">Homodimer.</text>
</comment>
<dbReference type="RefSeq" id="WP_380654173.1">
    <property type="nucleotide sequence ID" value="NZ_JBHRVQ010000001.1"/>
</dbReference>
<dbReference type="Gene3D" id="3.40.630.30">
    <property type="match status" value="1"/>
</dbReference>
<keyword evidence="6 10" id="KW-0012">Acyltransferase</keyword>
<dbReference type="CDD" id="cd04301">
    <property type="entry name" value="NAT_SF"/>
    <property type="match status" value="1"/>
</dbReference>
<evidence type="ECO:0000256" key="7">
    <source>
        <dbReference type="ARBA" id="ARBA00029660"/>
    </source>
</evidence>
<accession>A0ABV7N5Z3</accession>
<evidence type="ECO:0000256" key="6">
    <source>
        <dbReference type="ARBA" id="ARBA00023315"/>
    </source>
</evidence>
<evidence type="ECO:0000313" key="11">
    <source>
        <dbReference type="Proteomes" id="UP001595637"/>
    </source>
</evidence>
<dbReference type="SUPFAM" id="SSF55729">
    <property type="entry name" value="Acyl-CoA N-acyltransferases (Nat)"/>
    <property type="match status" value="1"/>
</dbReference>
<evidence type="ECO:0000259" key="9">
    <source>
        <dbReference type="PROSITE" id="PS51186"/>
    </source>
</evidence>
<dbReference type="InterPro" id="IPR000182">
    <property type="entry name" value="GNAT_dom"/>
</dbReference>
<dbReference type="EMBL" id="JBHRVQ010000001">
    <property type="protein sequence ID" value="MFC3388542.1"/>
    <property type="molecule type" value="Genomic_DNA"/>
</dbReference>
<evidence type="ECO:0000256" key="2">
    <source>
        <dbReference type="ARBA" id="ARBA00012888"/>
    </source>
</evidence>
<organism evidence="10 11">
    <name type="scientific">Salinicoccus sesuvii</name>
    <dbReference type="NCBI Taxonomy" id="868281"/>
    <lineage>
        <taxon>Bacteria</taxon>
        <taxon>Bacillati</taxon>
        <taxon>Bacillota</taxon>
        <taxon>Bacilli</taxon>
        <taxon>Bacillales</taxon>
        <taxon>Staphylococcaceae</taxon>
        <taxon>Salinicoccus</taxon>
    </lineage>
</organism>